<feature type="transmembrane region" description="Helical" evidence="1">
    <location>
        <begin position="39"/>
        <end position="62"/>
    </location>
</feature>
<dbReference type="EMBL" id="LWAF01000009">
    <property type="protein sequence ID" value="ODN30194.1"/>
    <property type="molecule type" value="Genomic_DNA"/>
</dbReference>
<reference evidence="3" key="1">
    <citation type="submission" date="2016-04" db="EMBL/GenBank/DDBJ databases">
        <title>The genome sequence project of a novel Fervidobacterium isolate from a hot spring in Thailand.</title>
        <authorList>
            <person name="Gonzalez J.M."/>
            <person name="Cuecas A."/>
            <person name="Kanoksilapatham W."/>
        </authorList>
    </citation>
    <scope>NUCLEOTIDE SEQUENCE [LARGE SCALE GENOMIC DNA]</scope>
    <source>
        <strain evidence="3">FC2004</strain>
    </source>
</reference>
<proteinExistence type="predicted"/>
<evidence type="ECO:0000313" key="2">
    <source>
        <dbReference type="EMBL" id="ODN30194.1"/>
    </source>
</evidence>
<accession>A0A1E3G1Q0</accession>
<name>A0A1E3G1Q0_9BACT</name>
<feature type="transmembrane region" description="Helical" evidence="1">
    <location>
        <begin position="107"/>
        <end position="134"/>
    </location>
</feature>
<organism evidence="2 3">
    <name type="scientific">Fervidobacterium thailandense</name>
    <dbReference type="NCBI Taxonomy" id="1008305"/>
    <lineage>
        <taxon>Bacteria</taxon>
        <taxon>Thermotogati</taxon>
        <taxon>Thermotogota</taxon>
        <taxon>Thermotogae</taxon>
        <taxon>Thermotogales</taxon>
        <taxon>Fervidobacteriaceae</taxon>
        <taxon>Fervidobacterium</taxon>
    </lineage>
</organism>
<keyword evidence="1" id="KW-0472">Membrane</keyword>
<dbReference type="RefSeq" id="WP_069293351.1">
    <property type="nucleotide sequence ID" value="NZ_CP140110.1"/>
</dbReference>
<gene>
    <name evidence="2" type="ORF">A4H02_06425</name>
</gene>
<dbReference type="OrthoDB" id="48447at2"/>
<keyword evidence="1" id="KW-1133">Transmembrane helix</keyword>
<evidence type="ECO:0000256" key="1">
    <source>
        <dbReference type="SAM" id="Phobius"/>
    </source>
</evidence>
<evidence type="ECO:0000313" key="3">
    <source>
        <dbReference type="Proteomes" id="UP000094570"/>
    </source>
</evidence>
<protein>
    <submittedName>
        <fullName evidence="2">Uncharacterized protein</fullName>
    </submittedName>
</protein>
<dbReference type="STRING" id="1008305.A4H02_06425"/>
<dbReference type="AlphaFoldDB" id="A0A1E3G1Q0"/>
<dbReference type="Proteomes" id="UP000094570">
    <property type="component" value="Unassembled WGS sequence"/>
</dbReference>
<keyword evidence="1" id="KW-0812">Transmembrane</keyword>
<feature type="transmembrane region" description="Helical" evidence="1">
    <location>
        <begin position="74"/>
        <end position="95"/>
    </location>
</feature>
<keyword evidence="3" id="KW-1185">Reference proteome</keyword>
<sequence length="175" mass="20469">MPMGFFGYTPDEITEFFEIAEEHKEIHALYLKYVLKWRWFASFFGAFILSALLDPIIIRTIYGGSFLKYFVSLFITYSVAISVLSGDWYHVIMLFNFSKNKKLKIKAAMNVIVTSLIQSTLNIAFLTLFVIVLRYNLMQLMLTINDRYNVPLEMFNGIFKNVPFVILHYLLLETT</sequence>
<comment type="caution">
    <text evidence="2">The sequence shown here is derived from an EMBL/GenBank/DDBJ whole genome shotgun (WGS) entry which is preliminary data.</text>
</comment>